<evidence type="ECO:0000313" key="10">
    <source>
        <dbReference type="Proteomes" id="UP000002748"/>
    </source>
</evidence>
<dbReference type="Pfam" id="PF09445">
    <property type="entry name" value="Methyltransf_15"/>
    <property type="match status" value="1"/>
</dbReference>
<organism evidence="9 10">
    <name type="scientific">Trichosporon asahii var. asahii (strain ATCC 90039 / CBS 2479 / JCM 2466 / KCTC 7840 / NBRC 103889/ NCYC 2677 / UAMH 7654)</name>
    <name type="common">Yeast</name>
    <dbReference type="NCBI Taxonomy" id="1186058"/>
    <lineage>
        <taxon>Eukaryota</taxon>
        <taxon>Fungi</taxon>
        <taxon>Dikarya</taxon>
        <taxon>Basidiomycota</taxon>
        <taxon>Agaricomycotina</taxon>
        <taxon>Tremellomycetes</taxon>
        <taxon>Trichosporonales</taxon>
        <taxon>Trichosporonaceae</taxon>
        <taxon>Trichosporon</taxon>
    </lineage>
</organism>
<dbReference type="AlphaFoldDB" id="J5SGV5"/>
<evidence type="ECO:0000256" key="1">
    <source>
        <dbReference type="ARBA" id="ARBA00018517"/>
    </source>
</evidence>
<feature type="compositionally biased region" description="Low complexity" evidence="8">
    <location>
        <begin position="107"/>
        <end position="125"/>
    </location>
</feature>
<comment type="similarity">
    <text evidence="2">Belongs to the methyltransferase superfamily. Trimethylguanosine synthase family.</text>
</comment>
<evidence type="ECO:0000256" key="8">
    <source>
        <dbReference type="SAM" id="MobiDB-lite"/>
    </source>
</evidence>
<dbReference type="RefSeq" id="XP_014176691.1">
    <property type="nucleotide sequence ID" value="XM_014321216.1"/>
</dbReference>
<comment type="catalytic activity">
    <reaction evidence="3">
        <text>a 5'-end (N(2),N(7)-dimethyl 5'-triphosphoguanosine)-ribonucleoside in snoRNA + S-adenosyl-L-methionine = a 5'-end (N(2),N(2),N(7)-trimethyl 5'-triphosphoguanosine)-ribonucleoside in snoRNA + S-adenosyl-L-homocysteine + H(+)</text>
        <dbReference type="Rhea" id="RHEA:78507"/>
        <dbReference type="Rhea" id="RHEA-COMP:19088"/>
        <dbReference type="Rhea" id="RHEA-COMP:19090"/>
        <dbReference type="ChEBI" id="CHEBI:15378"/>
        <dbReference type="ChEBI" id="CHEBI:57856"/>
        <dbReference type="ChEBI" id="CHEBI:59789"/>
        <dbReference type="ChEBI" id="CHEBI:167623"/>
        <dbReference type="ChEBI" id="CHEBI:172880"/>
    </reaction>
    <physiologicalReaction direction="left-to-right" evidence="3">
        <dbReference type="Rhea" id="RHEA:78508"/>
    </physiologicalReaction>
</comment>
<feature type="compositionally biased region" description="Acidic residues" evidence="8">
    <location>
        <begin position="70"/>
        <end position="87"/>
    </location>
</feature>
<dbReference type="GO" id="GO:0005634">
    <property type="term" value="C:nucleus"/>
    <property type="evidence" value="ECO:0007669"/>
    <property type="project" value="TreeGrafter"/>
</dbReference>
<feature type="region of interest" description="Disordered" evidence="8">
    <location>
        <begin position="1"/>
        <end position="127"/>
    </location>
</feature>
<dbReference type="HOGENOM" id="CLU_1054444_0_0_1"/>
<evidence type="ECO:0000256" key="3">
    <source>
        <dbReference type="ARBA" id="ARBA00047418"/>
    </source>
</evidence>
<evidence type="ECO:0000256" key="6">
    <source>
        <dbReference type="ARBA" id="ARBA00049075"/>
    </source>
</evidence>
<evidence type="ECO:0000313" key="9">
    <source>
        <dbReference type="EMBL" id="EJT45561.1"/>
    </source>
</evidence>
<dbReference type="PANTHER" id="PTHR14741">
    <property type="entry name" value="S-ADENOSYLMETHIONINE-DEPENDENT METHYLTRANSFERASE RELATED"/>
    <property type="match status" value="1"/>
</dbReference>
<comment type="caution">
    <text evidence="9">The sequence shown here is derived from an EMBL/GenBank/DDBJ whole genome shotgun (WGS) entry which is preliminary data.</text>
</comment>
<protein>
    <recommendedName>
        <fullName evidence="1">Trimethylguanosine synthase</fullName>
    </recommendedName>
    <alternativeName>
        <fullName evidence="7">Cap-specific guanine-N(2) methyltransferase</fullName>
    </alternativeName>
</protein>
<dbReference type="Proteomes" id="UP000002748">
    <property type="component" value="Unassembled WGS sequence"/>
</dbReference>
<accession>J5SGV5</accession>
<dbReference type="KEGG" id="tasa:A1Q1_06007"/>
<dbReference type="OrthoDB" id="194443at2759"/>
<reference evidence="9 10" key="1">
    <citation type="journal article" date="2012" name="Eukaryot. Cell">
        <title>Draft genome sequence of CBS 2479, the standard type strain of Trichosporon asahii.</title>
        <authorList>
            <person name="Yang R.Y."/>
            <person name="Li H.T."/>
            <person name="Zhu H."/>
            <person name="Zhou G.P."/>
            <person name="Wang M."/>
            <person name="Wang L."/>
        </authorList>
    </citation>
    <scope>NUCLEOTIDE SEQUENCE [LARGE SCALE GENOMIC DNA]</scope>
    <source>
        <strain evidence="10">ATCC 90039 / CBS 2479 / JCM 2466 / KCTC 7840 / NCYC 2677 / UAMH 7654</strain>
    </source>
</reference>
<evidence type="ECO:0000256" key="7">
    <source>
        <dbReference type="ARBA" id="ARBA00049790"/>
    </source>
</evidence>
<dbReference type="EMBL" id="ALBS01000324">
    <property type="protein sequence ID" value="EJT45561.1"/>
    <property type="molecule type" value="Genomic_DNA"/>
</dbReference>
<dbReference type="VEuPathDB" id="FungiDB:A1Q1_06007"/>
<name>J5SGV5_TRIAS</name>
<dbReference type="GeneID" id="25989519"/>
<sequence length="264" mass="28593">MTKKKKGGKGKRLSMFSALPPTLKRALRSQPRLESVVATTIVHRQEEQPTARLLPTQPPSEVDEPKGGELDAESESSDMDMDMDSDNDAAAALSDNGNDSDKENVRPASARPVESSSPSSNTGSAVISRRVETAPQEANADHPWDCTGLVPRYTDAGALPKELRKCGPDYLASGTYPLSAIEPIPGDELFDLCAPISPNIAYFLPRNVDVDEVAALAQKLDMPQDDAPDGERKRDREWVEIEEEWVGDKLKAVTAYYGALVSGA</sequence>
<dbReference type="InterPro" id="IPR029063">
    <property type="entry name" value="SAM-dependent_MTases_sf"/>
</dbReference>
<dbReference type="InterPro" id="IPR019012">
    <property type="entry name" value="RNA_cap_Gua-N2-MeTrfase"/>
</dbReference>
<evidence type="ECO:0000256" key="2">
    <source>
        <dbReference type="ARBA" id="ARBA00025783"/>
    </source>
</evidence>
<feature type="compositionally biased region" description="Low complexity" evidence="8">
    <location>
        <begin position="88"/>
        <end position="97"/>
    </location>
</feature>
<evidence type="ECO:0000256" key="4">
    <source>
        <dbReference type="ARBA" id="ARBA00048740"/>
    </source>
</evidence>
<feature type="compositionally biased region" description="Basic residues" evidence="8">
    <location>
        <begin position="1"/>
        <end position="12"/>
    </location>
</feature>
<comment type="catalytic activity">
    <reaction evidence="6">
        <text>a 5'-end (N(7)-methyl 5'-triphosphoguanosine)-ribonucleoside in snRNA + S-adenosyl-L-methionine = a 5'-end (N(2),N(7)-dimethyl 5'-triphosphoguanosine)-ribonucleoside in snRNA + S-adenosyl-L-homocysteine + H(+)</text>
        <dbReference type="Rhea" id="RHEA:78471"/>
        <dbReference type="Rhea" id="RHEA-COMP:19085"/>
        <dbReference type="Rhea" id="RHEA-COMP:19087"/>
        <dbReference type="ChEBI" id="CHEBI:15378"/>
        <dbReference type="ChEBI" id="CHEBI:57856"/>
        <dbReference type="ChEBI" id="CHEBI:59789"/>
        <dbReference type="ChEBI" id="CHEBI:156461"/>
        <dbReference type="ChEBI" id="CHEBI:172880"/>
    </reaction>
    <physiologicalReaction direction="left-to-right" evidence="6">
        <dbReference type="Rhea" id="RHEA:78472"/>
    </physiologicalReaction>
</comment>
<evidence type="ECO:0000256" key="5">
    <source>
        <dbReference type="ARBA" id="ARBA00048763"/>
    </source>
</evidence>
<dbReference type="PANTHER" id="PTHR14741:SF32">
    <property type="entry name" value="TRIMETHYLGUANOSINE SYNTHASE"/>
    <property type="match status" value="1"/>
</dbReference>
<dbReference type="Gene3D" id="3.40.50.150">
    <property type="entry name" value="Vaccinia Virus protein VP39"/>
    <property type="match status" value="1"/>
</dbReference>
<comment type="catalytic activity">
    <reaction evidence="5">
        <text>a 5'-end (N(2),N(7)-dimethyl 5'-triphosphoguanosine)-ribonucleoside in snRNA + S-adenosyl-L-methionine = a 5'-end (N(2),N(2),N(7)-trimethyl 5'-triphosphoguanosine)-ribonucleoside in snRNA + S-adenosyl-L-homocysteine + H(+)</text>
        <dbReference type="Rhea" id="RHEA:78479"/>
        <dbReference type="Rhea" id="RHEA-COMP:19087"/>
        <dbReference type="Rhea" id="RHEA-COMP:19089"/>
        <dbReference type="ChEBI" id="CHEBI:15378"/>
        <dbReference type="ChEBI" id="CHEBI:57856"/>
        <dbReference type="ChEBI" id="CHEBI:59789"/>
        <dbReference type="ChEBI" id="CHEBI:167623"/>
        <dbReference type="ChEBI" id="CHEBI:172880"/>
    </reaction>
    <physiologicalReaction direction="left-to-right" evidence="5">
        <dbReference type="Rhea" id="RHEA:78480"/>
    </physiologicalReaction>
</comment>
<proteinExistence type="inferred from homology"/>
<gene>
    <name evidence="9" type="ORF">A1Q1_06007</name>
</gene>
<dbReference type="GO" id="GO:0071164">
    <property type="term" value="F:RNA cap trimethylguanosine synthase activity"/>
    <property type="evidence" value="ECO:0007669"/>
    <property type="project" value="TreeGrafter"/>
</dbReference>
<comment type="catalytic activity">
    <reaction evidence="4">
        <text>a 5'-end (N(7)-methyl 5'-triphosphoguanosine)-ribonucleoside in snoRNA + S-adenosyl-L-methionine = a 5'-end (N(2),N(7)-dimethyl 5'-triphosphoguanosine)-ribonucleoside in snoRNA + S-adenosyl-L-homocysteine + H(+)</text>
        <dbReference type="Rhea" id="RHEA:78475"/>
        <dbReference type="Rhea" id="RHEA-COMP:19086"/>
        <dbReference type="Rhea" id="RHEA-COMP:19088"/>
        <dbReference type="ChEBI" id="CHEBI:15378"/>
        <dbReference type="ChEBI" id="CHEBI:57856"/>
        <dbReference type="ChEBI" id="CHEBI:59789"/>
        <dbReference type="ChEBI" id="CHEBI:156461"/>
        <dbReference type="ChEBI" id="CHEBI:172880"/>
    </reaction>
    <physiologicalReaction direction="left-to-right" evidence="4">
        <dbReference type="Rhea" id="RHEA:78476"/>
    </physiologicalReaction>
</comment>